<evidence type="ECO:0000313" key="3">
    <source>
        <dbReference type="Proteomes" id="UP000316855"/>
    </source>
</evidence>
<dbReference type="PANTHER" id="PTHR30093:SF2">
    <property type="entry name" value="TYPE II SECRETION SYSTEM PROTEIN H"/>
    <property type="match status" value="1"/>
</dbReference>
<name>A0A517VGN4_9PLAN</name>
<organism evidence="2 3">
    <name type="scientific">Gimesia algae</name>
    <dbReference type="NCBI Taxonomy" id="2527971"/>
    <lineage>
        <taxon>Bacteria</taxon>
        <taxon>Pseudomonadati</taxon>
        <taxon>Planctomycetota</taxon>
        <taxon>Planctomycetia</taxon>
        <taxon>Planctomycetales</taxon>
        <taxon>Planctomycetaceae</taxon>
        <taxon>Gimesia</taxon>
    </lineage>
</organism>
<proteinExistence type="predicted"/>
<protein>
    <recommendedName>
        <fullName evidence="1">DUF1559 domain-containing protein</fullName>
    </recommendedName>
</protein>
<accession>A0A517VGN4</accession>
<dbReference type="EMBL" id="CP036343">
    <property type="protein sequence ID" value="QDT92164.1"/>
    <property type="molecule type" value="Genomic_DNA"/>
</dbReference>
<dbReference type="Pfam" id="PF07596">
    <property type="entry name" value="SBP_bac_10"/>
    <property type="match status" value="2"/>
</dbReference>
<dbReference type="InterPro" id="IPR011453">
    <property type="entry name" value="DUF1559"/>
</dbReference>
<sequence length="478" mass="54188">MNRLREISLPRLLILAICLLVVCRYCYTTHAQSTSTDALIKRQAKVQQSLWQLNLAFVKFQNPYYLPDIKKHPEYYDQQGDLKLSWRVHLLPYLGKQNLYDRFKLDESWDSPANAPLAKQMPDVYRSPDSPLATNRTRFRGFQGSWITNTEGNKVPTSIFAAGQTTQPRDITDGMSNTLLILETGPDQAVVWTNPEELSFTNPVKASGPPSTERMALFCDGTVRLMNPNMGDEIWQKLIQPADGSDPDLNKTALRYIRPAPKPRTLTMKQKKFQQDSRRRMLKVNDLRIIGLAMIQFESVYGRISPTENQLVDGKALLSWRVHILPFLGEQELYKEFHTNEPWDSPHNKTLLNKMPKVFKSDGVKQDGYTTYMTFTGKGTPFSGGLGPKLEDFKDGLSKTILFVSAGPSKAVPWTRPVDLPLVPQNPAKVIGIQSDDFLQILLADGSVKRIPSSITPETLKHLIQIDDGNDINWDELK</sequence>
<dbReference type="RefSeq" id="WP_145229618.1">
    <property type="nucleotide sequence ID" value="NZ_CP036343.1"/>
</dbReference>
<feature type="domain" description="DUF1559" evidence="1">
    <location>
        <begin position="279"/>
        <end position="420"/>
    </location>
</feature>
<dbReference type="AlphaFoldDB" id="A0A517VGN4"/>
<evidence type="ECO:0000313" key="2">
    <source>
        <dbReference type="EMBL" id="QDT92164.1"/>
    </source>
</evidence>
<evidence type="ECO:0000259" key="1">
    <source>
        <dbReference type="Pfam" id="PF07596"/>
    </source>
</evidence>
<gene>
    <name evidence="2" type="ORF">Pan161_38310</name>
</gene>
<dbReference type="OrthoDB" id="285651at2"/>
<dbReference type="PANTHER" id="PTHR30093">
    <property type="entry name" value="GENERAL SECRETION PATHWAY PROTEIN G"/>
    <property type="match status" value="1"/>
</dbReference>
<dbReference type="Proteomes" id="UP000316855">
    <property type="component" value="Chromosome"/>
</dbReference>
<feature type="domain" description="DUF1559" evidence="1">
    <location>
        <begin position="76"/>
        <end position="195"/>
    </location>
</feature>
<dbReference type="KEGG" id="gax:Pan161_38310"/>
<keyword evidence="3" id="KW-1185">Reference proteome</keyword>
<reference evidence="2 3" key="1">
    <citation type="submission" date="2019-02" db="EMBL/GenBank/DDBJ databases">
        <title>Deep-cultivation of Planctomycetes and their phenomic and genomic characterization uncovers novel biology.</title>
        <authorList>
            <person name="Wiegand S."/>
            <person name="Jogler M."/>
            <person name="Boedeker C."/>
            <person name="Pinto D."/>
            <person name="Vollmers J."/>
            <person name="Rivas-Marin E."/>
            <person name="Kohn T."/>
            <person name="Peeters S.H."/>
            <person name="Heuer A."/>
            <person name="Rast P."/>
            <person name="Oberbeckmann S."/>
            <person name="Bunk B."/>
            <person name="Jeske O."/>
            <person name="Meyerdierks A."/>
            <person name="Storesund J.E."/>
            <person name="Kallscheuer N."/>
            <person name="Luecker S."/>
            <person name="Lage O.M."/>
            <person name="Pohl T."/>
            <person name="Merkel B.J."/>
            <person name="Hornburger P."/>
            <person name="Mueller R.-W."/>
            <person name="Bruemmer F."/>
            <person name="Labrenz M."/>
            <person name="Spormann A.M."/>
            <person name="Op den Camp H."/>
            <person name="Overmann J."/>
            <person name="Amann R."/>
            <person name="Jetten M.S.M."/>
            <person name="Mascher T."/>
            <person name="Medema M.H."/>
            <person name="Devos D.P."/>
            <person name="Kaster A.-K."/>
            <person name="Ovreas L."/>
            <person name="Rohde M."/>
            <person name="Galperin M.Y."/>
            <person name="Jogler C."/>
        </authorList>
    </citation>
    <scope>NUCLEOTIDE SEQUENCE [LARGE SCALE GENOMIC DNA]</scope>
    <source>
        <strain evidence="2 3">Pan161</strain>
    </source>
</reference>